<evidence type="ECO:0000313" key="1">
    <source>
        <dbReference type="EMBL" id="SBR29741.1"/>
    </source>
</evidence>
<dbReference type="AlphaFoldDB" id="A0A1A8KC02"/>
<feature type="non-terminal residue" evidence="1">
    <location>
        <position position="43"/>
    </location>
</feature>
<organism evidence="1">
    <name type="scientific">Nothobranchius kuhntae</name>
    <name type="common">Beira killifish</name>
    <dbReference type="NCBI Taxonomy" id="321403"/>
    <lineage>
        <taxon>Eukaryota</taxon>
        <taxon>Metazoa</taxon>
        <taxon>Chordata</taxon>
        <taxon>Craniata</taxon>
        <taxon>Vertebrata</taxon>
        <taxon>Euteleostomi</taxon>
        <taxon>Actinopterygii</taxon>
        <taxon>Neopterygii</taxon>
        <taxon>Teleostei</taxon>
        <taxon>Neoteleostei</taxon>
        <taxon>Acanthomorphata</taxon>
        <taxon>Ovalentaria</taxon>
        <taxon>Atherinomorphae</taxon>
        <taxon>Cyprinodontiformes</taxon>
        <taxon>Nothobranchiidae</taxon>
        <taxon>Nothobranchius</taxon>
    </lineage>
</organism>
<reference evidence="1" key="1">
    <citation type="submission" date="2016-05" db="EMBL/GenBank/DDBJ databases">
        <authorList>
            <person name="Lavstsen T."/>
            <person name="Jespersen J.S."/>
        </authorList>
    </citation>
    <scope>NUCLEOTIDE SEQUENCE</scope>
    <source>
        <tissue evidence="1">Brain</tissue>
    </source>
</reference>
<proteinExistence type="predicted"/>
<accession>A0A1A8KC02</accession>
<reference evidence="1" key="2">
    <citation type="submission" date="2016-06" db="EMBL/GenBank/DDBJ databases">
        <title>The genome of a short-lived fish provides insights into sex chromosome evolution and the genetic control of aging.</title>
        <authorList>
            <person name="Reichwald K."/>
            <person name="Felder M."/>
            <person name="Petzold A."/>
            <person name="Koch P."/>
            <person name="Groth M."/>
            <person name="Platzer M."/>
        </authorList>
    </citation>
    <scope>NUCLEOTIDE SEQUENCE</scope>
    <source>
        <tissue evidence="1">Brain</tissue>
    </source>
</reference>
<gene>
    <name evidence="1" type="primary">Nfu_g_1_025283</name>
</gene>
<dbReference type="EMBL" id="HAEE01009691">
    <property type="protein sequence ID" value="SBR29741.1"/>
    <property type="molecule type" value="Transcribed_RNA"/>
</dbReference>
<sequence length="43" mass="4687">PTEPDRAQLEEETWSFLSMRSLLVGGAKGSGGSRKLGPWRSDP</sequence>
<feature type="non-terminal residue" evidence="1">
    <location>
        <position position="1"/>
    </location>
</feature>
<protein>
    <submittedName>
        <fullName evidence="1">Uncharacterized protein</fullName>
    </submittedName>
</protein>
<name>A0A1A8KC02_NOTKU</name>